<evidence type="ECO:0000259" key="2">
    <source>
        <dbReference type="Pfam" id="PF01909"/>
    </source>
</evidence>
<sequence>MSTRPADLDAVLATLVDGVRDVLGERLAGVHLVGSWALGCADEWSDVDVVVVTDGRADETQVAGLTDLHTRLHGLGGWGAHLEVGYAPLSDLRSPMTLGRRWWYVDHGSTVVEESDHDNTAHARWVLRERGVALHGPPARDVVAEVTPEALRAEALGDARARAERLEDDPSAYQDAWFQPHCVLTSCRVLFTATRAEVTGKLAAARWALETLTGPDVRHRPLVERAVADRPHPWERVGRPADPALVAPTRAFVWDVVRLAGTAALEARPPGT</sequence>
<evidence type="ECO:0000256" key="1">
    <source>
        <dbReference type="ARBA" id="ARBA00022679"/>
    </source>
</evidence>
<evidence type="ECO:0000259" key="3">
    <source>
        <dbReference type="Pfam" id="PF13427"/>
    </source>
</evidence>
<accession>A0ABP9PU73</accession>
<dbReference type="Pfam" id="PF01909">
    <property type="entry name" value="NTP_transf_2"/>
    <property type="match status" value="1"/>
</dbReference>
<organism evidence="4 5">
    <name type="scientific">Nocardioides marinquilinus</name>
    <dbReference type="NCBI Taxonomy" id="1210400"/>
    <lineage>
        <taxon>Bacteria</taxon>
        <taxon>Bacillati</taxon>
        <taxon>Actinomycetota</taxon>
        <taxon>Actinomycetes</taxon>
        <taxon>Propionibacteriales</taxon>
        <taxon>Nocardioidaceae</taxon>
        <taxon>Nocardioides</taxon>
    </lineage>
</organism>
<name>A0ABP9PU73_9ACTN</name>
<evidence type="ECO:0008006" key="6">
    <source>
        <dbReference type="Google" id="ProtNLM"/>
    </source>
</evidence>
<dbReference type="Gene3D" id="3.30.460.10">
    <property type="entry name" value="Beta Polymerase, domain 2"/>
    <property type="match status" value="1"/>
</dbReference>
<feature type="domain" description="Polymerase nucleotidyl transferase" evidence="2">
    <location>
        <begin position="23"/>
        <end position="59"/>
    </location>
</feature>
<dbReference type="SUPFAM" id="SSF81301">
    <property type="entry name" value="Nucleotidyltransferase"/>
    <property type="match status" value="1"/>
</dbReference>
<keyword evidence="5" id="KW-1185">Reference proteome</keyword>
<protein>
    <recommendedName>
        <fullName evidence="6">DUF4111 domain-containing protein</fullName>
    </recommendedName>
</protein>
<dbReference type="Pfam" id="PF13427">
    <property type="entry name" value="AadA_C"/>
    <property type="match status" value="1"/>
</dbReference>
<evidence type="ECO:0000313" key="4">
    <source>
        <dbReference type="EMBL" id="GAA5150313.1"/>
    </source>
</evidence>
<evidence type="ECO:0000313" key="5">
    <source>
        <dbReference type="Proteomes" id="UP001500221"/>
    </source>
</evidence>
<reference evidence="5" key="1">
    <citation type="journal article" date="2019" name="Int. J. Syst. Evol. Microbiol.">
        <title>The Global Catalogue of Microorganisms (GCM) 10K type strain sequencing project: providing services to taxonomists for standard genome sequencing and annotation.</title>
        <authorList>
            <consortium name="The Broad Institute Genomics Platform"/>
            <consortium name="The Broad Institute Genome Sequencing Center for Infectious Disease"/>
            <person name="Wu L."/>
            <person name="Ma J."/>
        </authorList>
    </citation>
    <scope>NUCLEOTIDE SEQUENCE [LARGE SCALE GENOMIC DNA]</scope>
    <source>
        <strain evidence="5">JCM 18459</strain>
    </source>
</reference>
<comment type="caution">
    <text evidence="4">The sequence shown here is derived from an EMBL/GenBank/DDBJ whole genome shotgun (WGS) entry which is preliminary data.</text>
</comment>
<dbReference type="InterPro" id="IPR043519">
    <property type="entry name" value="NT_sf"/>
</dbReference>
<proteinExistence type="predicted"/>
<feature type="domain" description="Adenylyltransferase AadA C-terminal" evidence="3">
    <location>
        <begin position="180"/>
        <end position="228"/>
    </location>
</feature>
<dbReference type="InterPro" id="IPR025184">
    <property type="entry name" value="AadA_C"/>
</dbReference>
<dbReference type="EMBL" id="BAABKG010000003">
    <property type="protein sequence ID" value="GAA5150313.1"/>
    <property type="molecule type" value="Genomic_DNA"/>
</dbReference>
<dbReference type="Proteomes" id="UP001500221">
    <property type="component" value="Unassembled WGS sequence"/>
</dbReference>
<dbReference type="InterPro" id="IPR002934">
    <property type="entry name" value="Polymerase_NTP_transf_dom"/>
</dbReference>
<gene>
    <name evidence="4" type="ORF">GCM10023340_27160</name>
</gene>
<dbReference type="RefSeq" id="WP_345459291.1">
    <property type="nucleotide sequence ID" value="NZ_BAABKG010000003.1"/>
</dbReference>
<keyword evidence="1" id="KW-0808">Transferase</keyword>